<dbReference type="EMBL" id="CAJNDS010000762">
    <property type="protein sequence ID" value="CAE7232274.1"/>
    <property type="molecule type" value="Genomic_DNA"/>
</dbReference>
<organism evidence="1 3">
    <name type="scientific">Symbiodinium natans</name>
    <dbReference type="NCBI Taxonomy" id="878477"/>
    <lineage>
        <taxon>Eukaryota</taxon>
        <taxon>Sar</taxon>
        <taxon>Alveolata</taxon>
        <taxon>Dinophyceae</taxon>
        <taxon>Suessiales</taxon>
        <taxon>Symbiodiniaceae</taxon>
        <taxon>Symbiodinium</taxon>
    </lineage>
</organism>
<sequence length="753" mass="83313">MHVGQRSLEAAIESSSAVSHLVETLISQYSSHKNDGELGGFARAIANSDKLKGIFNKHVEQVDTVLRKAKLNYAAQRFDTILEVSQCLVLNVQPVLCTLAECQLRDKKLRPWAQKLTACLQPEQLVLLALVAELASVAASYIHSFDHRERGSISHLARLAAKRHELKHHCNKLFYFRAEDGTAQEPLCLSTAYTAGYMQLLQEGYDLCVAKAAVHGSKLLWYSAGARDQEHVEQMIAKQLGVIQGVVANFLAGIESQDFGVSEALQPFDVDHWAQHASDSALDVMKPLAAVVSVVRDLVKQFLIARPTTTVLQKLFGRNEFQVALLLCSFAGTAQIEQNFAVVELHSKGRKAGTTVEHLKSESMVQVRLDGLAPHDFIVEDQSDIREAAILKLSEDALLTQHKFLQLHGSGRNGRKTDLPRRNVAKLLVAQDCSEAAQTVQPGKESLQSLKRKRHQQIRTIEPRPGQEDSRLEAAAAASLGHATAETKHGVLAKKLQQLGRSKKKLFSEEIGGDVRETARKYEKAKAAEAAVREELESWQRSGFRLHYLDATPADRSSVLVLAEQDAKVRGLEQLGVRVLRWTGSVADMEMALQAKYLIWLSTSPDAESEFVLPKTASEWIAASRLLGGYMGTSSWQRDCEQAGQIFLPKMHLQGQLAQKCEVFVHKSAGEKQLPVAKVVARSVDAASRVLPGLSWVLRRKWKHVKSKKALVLVDHTSLDKVRKKAAAKLNIGHRGRIVTPVQLLNVCTAWTL</sequence>
<evidence type="ECO:0000313" key="3">
    <source>
        <dbReference type="Proteomes" id="UP000604046"/>
    </source>
</evidence>
<accession>A0A812KXK9</accession>
<evidence type="ECO:0000313" key="1">
    <source>
        <dbReference type="EMBL" id="CAE7232274.1"/>
    </source>
</evidence>
<protein>
    <submittedName>
        <fullName evidence="1">Uncharacterized protein</fullName>
    </submittedName>
</protein>
<proteinExistence type="predicted"/>
<dbReference type="EMBL" id="CAJNDS010002812">
    <property type="protein sequence ID" value="CAE7606595.1"/>
    <property type="molecule type" value="Genomic_DNA"/>
</dbReference>
<keyword evidence="3" id="KW-1185">Reference proteome</keyword>
<dbReference type="Proteomes" id="UP000604046">
    <property type="component" value="Unassembled WGS sequence"/>
</dbReference>
<name>A0A812KXK9_9DINO</name>
<gene>
    <name evidence="2" type="ORF">SNAT2548_LOCUS34492</name>
    <name evidence="1" type="ORF">SNAT2548_LOCUS9592</name>
</gene>
<dbReference type="OrthoDB" id="448420at2759"/>
<reference evidence="1" key="1">
    <citation type="submission" date="2021-02" db="EMBL/GenBank/DDBJ databases">
        <authorList>
            <person name="Dougan E. K."/>
            <person name="Rhodes N."/>
            <person name="Thang M."/>
            <person name="Chan C."/>
        </authorList>
    </citation>
    <scope>NUCLEOTIDE SEQUENCE</scope>
</reference>
<comment type="caution">
    <text evidence="1">The sequence shown here is derived from an EMBL/GenBank/DDBJ whole genome shotgun (WGS) entry which is preliminary data.</text>
</comment>
<evidence type="ECO:0000313" key="2">
    <source>
        <dbReference type="EMBL" id="CAE7606595.1"/>
    </source>
</evidence>
<dbReference type="AlphaFoldDB" id="A0A812KXK9"/>